<keyword evidence="2" id="KW-1185">Reference proteome</keyword>
<comment type="caution">
    <text evidence="1">The sequence shown here is derived from an EMBL/GenBank/DDBJ whole genome shotgun (WGS) entry which is preliminary data.</text>
</comment>
<accession>A0A7J7WW05</accession>
<sequence length="156" mass="16141">MVRVDLIHASPKPLPLPAFPLQPEAGNSEASCSGPGGGTPCGPGLRLYSLSHPVSGLNTGGFILLLHHILPPLHAGLMLQPVSPAGPTCQPGLVISLSAAGLACRSTLLLFIPGPNRPTWLSRSSANSLFLLDNSYSSHLFNNHGSSAFCACQVLC</sequence>
<name>A0A7J7WW05_MYOMY</name>
<proteinExistence type="predicted"/>
<reference evidence="1 2" key="1">
    <citation type="journal article" date="2020" name="Nature">
        <title>Six reference-quality genomes reveal evolution of bat adaptations.</title>
        <authorList>
            <person name="Jebb D."/>
            <person name="Huang Z."/>
            <person name="Pippel M."/>
            <person name="Hughes G.M."/>
            <person name="Lavrichenko K."/>
            <person name="Devanna P."/>
            <person name="Winkler S."/>
            <person name="Jermiin L.S."/>
            <person name="Skirmuntt E.C."/>
            <person name="Katzourakis A."/>
            <person name="Burkitt-Gray L."/>
            <person name="Ray D.A."/>
            <person name="Sullivan K.A.M."/>
            <person name="Roscito J.G."/>
            <person name="Kirilenko B.M."/>
            <person name="Davalos L.M."/>
            <person name="Corthals A.P."/>
            <person name="Power M.L."/>
            <person name="Jones G."/>
            <person name="Ransome R.D."/>
            <person name="Dechmann D.K.N."/>
            <person name="Locatelli A.G."/>
            <person name="Puechmaille S.J."/>
            <person name="Fedrigo O."/>
            <person name="Jarvis E.D."/>
            <person name="Hiller M."/>
            <person name="Vernes S.C."/>
            <person name="Myers E.W."/>
            <person name="Teeling E.C."/>
        </authorList>
    </citation>
    <scope>NUCLEOTIDE SEQUENCE [LARGE SCALE GENOMIC DNA]</scope>
    <source>
        <strain evidence="1">MMyoMyo1</strain>
        <tissue evidence="1">Flight muscle</tissue>
    </source>
</reference>
<protein>
    <submittedName>
        <fullName evidence="1">Uncharacterized protein</fullName>
    </submittedName>
</protein>
<organism evidence="1 2">
    <name type="scientific">Myotis myotis</name>
    <name type="common">Greater mouse-eared bat</name>
    <name type="synonym">Vespertilio myotis</name>
    <dbReference type="NCBI Taxonomy" id="51298"/>
    <lineage>
        <taxon>Eukaryota</taxon>
        <taxon>Metazoa</taxon>
        <taxon>Chordata</taxon>
        <taxon>Craniata</taxon>
        <taxon>Vertebrata</taxon>
        <taxon>Euteleostomi</taxon>
        <taxon>Mammalia</taxon>
        <taxon>Eutheria</taxon>
        <taxon>Laurasiatheria</taxon>
        <taxon>Chiroptera</taxon>
        <taxon>Yangochiroptera</taxon>
        <taxon>Vespertilionidae</taxon>
        <taxon>Myotis</taxon>
    </lineage>
</organism>
<dbReference type="EMBL" id="JABWUV010000007">
    <property type="protein sequence ID" value="KAF6341577.1"/>
    <property type="molecule type" value="Genomic_DNA"/>
</dbReference>
<evidence type="ECO:0000313" key="2">
    <source>
        <dbReference type="Proteomes" id="UP000527355"/>
    </source>
</evidence>
<gene>
    <name evidence="1" type="ORF">mMyoMyo1_011978</name>
</gene>
<dbReference type="Proteomes" id="UP000527355">
    <property type="component" value="Unassembled WGS sequence"/>
</dbReference>
<dbReference type="AlphaFoldDB" id="A0A7J7WW05"/>
<evidence type="ECO:0000313" key="1">
    <source>
        <dbReference type="EMBL" id="KAF6341577.1"/>
    </source>
</evidence>